<accession>A0AAI8VU37</accession>
<keyword evidence="2" id="KW-1185">Reference proteome</keyword>
<comment type="caution">
    <text evidence="1">The sequence shown here is derived from an EMBL/GenBank/DDBJ whole genome shotgun (WGS) entry which is preliminary data.</text>
</comment>
<proteinExistence type="predicted"/>
<evidence type="ECO:0000313" key="2">
    <source>
        <dbReference type="Proteomes" id="UP001295740"/>
    </source>
</evidence>
<dbReference type="Proteomes" id="UP001295740">
    <property type="component" value="Unassembled WGS sequence"/>
</dbReference>
<dbReference type="AlphaFoldDB" id="A0AAI8VU37"/>
<gene>
    <name evidence="1" type="ORF">KHLLAP_LOCUS11554</name>
</gene>
<dbReference type="EMBL" id="CAUWAG010000018">
    <property type="protein sequence ID" value="CAJ2511086.1"/>
    <property type="molecule type" value="Genomic_DNA"/>
</dbReference>
<protein>
    <submittedName>
        <fullName evidence="1">Uu.00g067110.m01.CDS01</fullName>
    </submittedName>
</protein>
<reference evidence="1" key="1">
    <citation type="submission" date="2023-10" db="EMBL/GenBank/DDBJ databases">
        <authorList>
            <person name="Hackl T."/>
        </authorList>
    </citation>
    <scope>NUCLEOTIDE SEQUENCE</scope>
</reference>
<name>A0AAI8VU37_9PEZI</name>
<evidence type="ECO:0000313" key="1">
    <source>
        <dbReference type="EMBL" id="CAJ2511086.1"/>
    </source>
</evidence>
<organism evidence="1 2">
    <name type="scientific">Anthostomella pinea</name>
    <dbReference type="NCBI Taxonomy" id="933095"/>
    <lineage>
        <taxon>Eukaryota</taxon>
        <taxon>Fungi</taxon>
        <taxon>Dikarya</taxon>
        <taxon>Ascomycota</taxon>
        <taxon>Pezizomycotina</taxon>
        <taxon>Sordariomycetes</taxon>
        <taxon>Xylariomycetidae</taxon>
        <taxon>Xylariales</taxon>
        <taxon>Xylariaceae</taxon>
        <taxon>Anthostomella</taxon>
    </lineage>
</organism>
<sequence length="102" mass="11316">MRHDHVDSDAVPDLESRDLSWEGWYWDAPAPAPVRDGVSSVRSWFPATTSVRGASLIEVSSSCSAVWYSTSVEHYWVTSPQWMALSTGPRLDRSRCSPCVSG</sequence>